<dbReference type="EMBL" id="ASPP01024190">
    <property type="protein sequence ID" value="ETO09262.1"/>
    <property type="molecule type" value="Genomic_DNA"/>
</dbReference>
<protein>
    <recommendedName>
        <fullName evidence="4">F-box domain-containing protein</fullName>
    </recommendedName>
</protein>
<evidence type="ECO:0000256" key="1">
    <source>
        <dbReference type="SAM" id="MobiDB-lite"/>
    </source>
</evidence>
<feature type="compositionally biased region" description="Basic and acidic residues" evidence="1">
    <location>
        <begin position="12"/>
        <end position="26"/>
    </location>
</feature>
<evidence type="ECO:0000313" key="2">
    <source>
        <dbReference type="EMBL" id="ETO09262.1"/>
    </source>
</evidence>
<comment type="caution">
    <text evidence="2">The sequence shown here is derived from an EMBL/GenBank/DDBJ whole genome shotgun (WGS) entry which is preliminary data.</text>
</comment>
<feature type="compositionally biased region" description="Basic residues" evidence="1">
    <location>
        <begin position="282"/>
        <end position="310"/>
    </location>
</feature>
<feature type="compositionally biased region" description="Acidic residues" evidence="1">
    <location>
        <begin position="245"/>
        <end position="256"/>
    </location>
</feature>
<feature type="compositionally biased region" description="Polar residues" evidence="1">
    <location>
        <begin position="370"/>
        <end position="381"/>
    </location>
</feature>
<accession>X6M715</accession>
<feature type="non-terminal residue" evidence="2">
    <location>
        <position position="570"/>
    </location>
</feature>
<dbReference type="Proteomes" id="UP000023152">
    <property type="component" value="Unassembled WGS sequence"/>
</dbReference>
<proteinExistence type="predicted"/>
<gene>
    <name evidence="2" type="ORF">RFI_28125</name>
</gene>
<feature type="compositionally biased region" description="Basic and acidic residues" evidence="1">
    <location>
        <begin position="346"/>
        <end position="365"/>
    </location>
</feature>
<reference evidence="2 3" key="1">
    <citation type="journal article" date="2013" name="Curr. Biol.">
        <title>The Genome of the Foraminiferan Reticulomyxa filosa.</title>
        <authorList>
            <person name="Glockner G."/>
            <person name="Hulsmann N."/>
            <person name="Schleicher M."/>
            <person name="Noegel A.A."/>
            <person name="Eichinger L."/>
            <person name="Gallinger C."/>
            <person name="Pawlowski J."/>
            <person name="Sierra R."/>
            <person name="Euteneuer U."/>
            <person name="Pillet L."/>
            <person name="Moustafa A."/>
            <person name="Platzer M."/>
            <person name="Groth M."/>
            <person name="Szafranski K."/>
            <person name="Schliwa M."/>
        </authorList>
    </citation>
    <scope>NUCLEOTIDE SEQUENCE [LARGE SCALE GENOMIC DNA]</scope>
</reference>
<keyword evidence="3" id="KW-1185">Reference proteome</keyword>
<feature type="region of interest" description="Disordered" evidence="1">
    <location>
        <begin position="230"/>
        <end position="256"/>
    </location>
</feature>
<organism evidence="2 3">
    <name type="scientific">Reticulomyxa filosa</name>
    <dbReference type="NCBI Taxonomy" id="46433"/>
    <lineage>
        <taxon>Eukaryota</taxon>
        <taxon>Sar</taxon>
        <taxon>Rhizaria</taxon>
        <taxon>Retaria</taxon>
        <taxon>Foraminifera</taxon>
        <taxon>Monothalamids</taxon>
        <taxon>Reticulomyxidae</taxon>
        <taxon>Reticulomyxa</taxon>
    </lineage>
</organism>
<feature type="region of interest" description="Disordered" evidence="1">
    <location>
        <begin position="277"/>
        <end position="381"/>
    </location>
</feature>
<sequence length="570" mass="65944">NNNDNDNEDGNDTQKEEKYEKVEEQSQHANNSKIHKVKFAEAKKEDEEEEEEDDDDDDNDDDDDEDEDENDNDDGDDNDDDNNDEEENENHENINVNVNVNVSINTNTNTNANEKDDNNINDNTVGTVTANKKSSAHYSGHRWGMDKQKSRGIMYHTTHTQTQTYLQKKLQNLVERCSNEHLCKYIEWKVHNDIQSLRTWLKILANTVTCSLEEENLLIHEWEEHLGRDEEEDTGYFMNGSEERYDNDDSDDGGNVEEEIVEDLNPFIGETQSHTHEEMFYKKKKEHSHAHSHSHSHPHSRMQSHSHSRSHPSIAMDVKHSDEFTSHSCHPLPLSSISPEQQYDIQIDREREREREREEKQKEESVIVTAGSTVEQEQGQISETNKAAIASLEHNKNSSHRVTKVTKRNRSKLSAVQHKQPQFAIPTHVGNANVASSSSSLAHKVSFIQRSMSSPLTHLFDLPADWLVFLVQHYFDNRELLLALPLVCKRFRILAANPVCWRSLLLTMPNIRNIDKTPQAFRKFLIRSCSYLTTITIHGPIEPSDWNSWLHIIRILSNHAHRQKKMKTAQ</sequence>
<feature type="compositionally biased region" description="Acidic residues" evidence="1">
    <location>
        <begin position="46"/>
        <end position="89"/>
    </location>
</feature>
<dbReference type="AlphaFoldDB" id="X6M715"/>
<evidence type="ECO:0000313" key="3">
    <source>
        <dbReference type="Proteomes" id="UP000023152"/>
    </source>
</evidence>
<feature type="region of interest" description="Disordered" evidence="1">
    <location>
        <begin position="1"/>
        <end position="99"/>
    </location>
</feature>
<feature type="non-terminal residue" evidence="2">
    <location>
        <position position="1"/>
    </location>
</feature>
<evidence type="ECO:0008006" key="4">
    <source>
        <dbReference type="Google" id="ProtNLM"/>
    </source>
</evidence>
<feature type="compositionally biased region" description="Acidic residues" evidence="1">
    <location>
        <begin position="1"/>
        <end position="11"/>
    </location>
</feature>
<name>X6M715_RETFI</name>